<dbReference type="Proteomes" id="UP000606494">
    <property type="component" value="Unassembled WGS sequence"/>
</dbReference>
<sequence>MKKILLLFLLTCIVDYTTGQTMSTIPKGSLLACGEDKVLIIDPEKGTDSTAVIWSWSVQEAKADMPERYQKLLVPFDECKPIDNNSKILLTSSGGATCIVDVKSRKVTFYAYTPMAHSADLLPGGFIAVANSTHPKGNSLEIYHRSKPEDLLFKDTLYSGHGVVWHHEKKRLFALGFNELRCYEFKQKNGTIDLHLEYTDILPEDGGHDLSSVGGSQFLVTTHNGVFLYDIHTHLFTPFDKLNVPHVKSINYFPKKNYLVYTKAEESWWTFNIYLFNPNRVINLPFLKIYKVRTV</sequence>
<comment type="caution">
    <text evidence="1">The sequence shown here is derived from an EMBL/GenBank/DDBJ whole genome shotgun (WGS) entry which is preliminary data.</text>
</comment>
<dbReference type="InterPro" id="IPR045383">
    <property type="entry name" value="DUF6528"/>
</dbReference>
<evidence type="ECO:0000313" key="2">
    <source>
        <dbReference type="Proteomes" id="UP000606494"/>
    </source>
</evidence>
<reference evidence="1 2" key="1">
    <citation type="submission" date="2020-08" db="EMBL/GenBank/DDBJ databases">
        <title>Sphingobacterium sp. DN00404 isolated from aquaculture water.</title>
        <authorList>
            <person name="Zhang M."/>
        </authorList>
    </citation>
    <scope>NUCLEOTIDE SEQUENCE [LARGE SCALE GENOMIC DNA]</scope>
    <source>
        <strain evidence="1 2">KCTC 32294</strain>
    </source>
</reference>
<dbReference type="SUPFAM" id="SSF101908">
    <property type="entry name" value="Putative isomerase YbhE"/>
    <property type="match status" value="1"/>
</dbReference>
<organism evidence="1 2">
    <name type="scientific">Sphingobacterium arenae</name>
    <dbReference type="NCBI Taxonomy" id="1280598"/>
    <lineage>
        <taxon>Bacteria</taxon>
        <taxon>Pseudomonadati</taxon>
        <taxon>Bacteroidota</taxon>
        <taxon>Sphingobacteriia</taxon>
        <taxon>Sphingobacteriales</taxon>
        <taxon>Sphingobacteriaceae</taxon>
        <taxon>Sphingobacterium</taxon>
    </lineage>
</organism>
<keyword evidence="2" id="KW-1185">Reference proteome</keyword>
<dbReference type="EMBL" id="JACNYK010000002">
    <property type="protein sequence ID" value="MBD1426345.1"/>
    <property type="molecule type" value="Genomic_DNA"/>
</dbReference>
<dbReference type="RefSeq" id="WP_190309424.1">
    <property type="nucleotide sequence ID" value="NZ_JACNYK010000002.1"/>
</dbReference>
<protein>
    <submittedName>
        <fullName evidence="1">Uncharacterized protein</fullName>
    </submittedName>
</protein>
<name>A0ABR7Y4W2_9SPHI</name>
<proteinExistence type="predicted"/>
<evidence type="ECO:0000313" key="1">
    <source>
        <dbReference type="EMBL" id="MBD1426345.1"/>
    </source>
</evidence>
<gene>
    <name evidence="1" type="ORF">H8B17_12185</name>
</gene>
<dbReference type="Pfam" id="PF20138">
    <property type="entry name" value="DUF6528"/>
    <property type="match status" value="1"/>
</dbReference>
<accession>A0ABR7Y4W2</accession>